<protein>
    <submittedName>
        <fullName evidence="5">Transmembrane transport</fullName>
    </submittedName>
</protein>
<sequence length="388" mass="42902">MGESSEETHPDDAKLPARLQHLTWAWYTFPMSTGGLALLLSPSTQPHTFQGLEIIAKIVYIFDLVIFTLITCAMLYRFTQQPSLLRESIFHPTEGLFMPTIFLSLASIIGGTKLYGIPSSGPWLVVAYRVLFWIYFAVTFLVAIGMYYVLFCHPSLKVDDMTPAWDLPIFPVMLTGTIAAIGASSQPTEQAVPIIVAGVLSQGLGMIVSVLMYACYIRRMIQFGFPSPTSRPAMFIAVGPPAFTSLALIGMAEAWPEDANYFGTDGASLRVVLLILATMSSLFIIGAAFWFFFIALLATCAVGKELTFHLNWWAFIFPNVGLTISVIRIGNQFGSEGVLWVGSTMTMLLVAAYLFILVMNIKAVLNKEILFKDKDEDTYIKEGRSKVM</sequence>
<evidence type="ECO:0000256" key="4">
    <source>
        <dbReference type="ARBA" id="ARBA00023136"/>
    </source>
</evidence>
<organism evidence="5 6">
    <name type="scientific">Didymella rabiei</name>
    <name type="common">Chickpea ascochyta blight fungus</name>
    <name type="synonym">Mycosphaerella rabiei</name>
    <dbReference type="NCBI Taxonomy" id="5454"/>
    <lineage>
        <taxon>Eukaryota</taxon>
        <taxon>Fungi</taxon>
        <taxon>Dikarya</taxon>
        <taxon>Ascomycota</taxon>
        <taxon>Pezizomycotina</taxon>
        <taxon>Dothideomycetes</taxon>
        <taxon>Pleosporomycetidae</taxon>
        <taxon>Pleosporales</taxon>
        <taxon>Pleosporineae</taxon>
        <taxon>Didymellaceae</taxon>
        <taxon>Ascochyta</taxon>
    </lineage>
</organism>
<dbReference type="GO" id="GO:0016020">
    <property type="term" value="C:membrane"/>
    <property type="evidence" value="ECO:0007669"/>
    <property type="project" value="UniProtKB-SubCell"/>
</dbReference>
<reference evidence="5 6" key="1">
    <citation type="journal article" date="2016" name="Sci. Rep.">
        <title>Draft genome sequencing and secretome analysis of fungal phytopathogen Ascochyta rabiei provides insight into the necrotrophic effector repertoire.</title>
        <authorList>
            <person name="Verma S."/>
            <person name="Gazara R.K."/>
            <person name="Nizam S."/>
            <person name="Parween S."/>
            <person name="Chattopadhyay D."/>
            <person name="Verma P.K."/>
        </authorList>
    </citation>
    <scope>NUCLEOTIDE SEQUENCE [LARGE SCALE GENOMIC DNA]</scope>
    <source>
        <strain evidence="5 6">ArDII</strain>
    </source>
</reference>
<keyword evidence="6" id="KW-1185">Reference proteome</keyword>
<name>A0A163F0P1_DIDRA</name>
<dbReference type="Gene3D" id="1.50.10.150">
    <property type="entry name" value="Voltage-dependent anion channel"/>
    <property type="match status" value="1"/>
</dbReference>
<evidence type="ECO:0000256" key="1">
    <source>
        <dbReference type="ARBA" id="ARBA00004141"/>
    </source>
</evidence>
<comment type="subcellular location">
    <subcellularLocation>
        <location evidence="1">Membrane</location>
        <topology evidence="1">Multi-pass membrane protein</topology>
    </subcellularLocation>
</comment>
<dbReference type="AlphaFoldDB" id="A0A163F0P1"/>
<dbReference type="EMBL" id="JYNV01000178">
    <property type="protein sequence ID" value="KZM24063.1"/>
    <property type="molecule type" value="Genomic_DNA"/>
</dbReference>
<comment type="caution">
    <text evidence="5">The sequence shown here is derived from an EMBL/GenBank/DDBJ whole genome shotgun (WGS) entry which is preliminary data.</text>
</comment>
<dbReference type="Pfam" id="PF03595">
    <property type="entry name" value="SLAC1"/>
    <property type="match status" value="1"/>
</dbReference>
<dbReference type="Proteomes" id="UP000076837">
    <property type="component" value="Unassembled WGS sequence"/>
</dbReference>
<dbReference type="InterPro" id="IPR038665">
    <property type="entry name" value="Voltage-dep_anion_channel_sf"/>
</dbReference>
<dbReference type="InterPro" id="IPR004695">
    <property type="entry name" value="SLAC1/Mae1/Ssu1/TehA"/>
</dbReference>
<evidence type="ECO:0000313" key="5">
    <source>
        <dbReference type="EMBL" id="KZM24063.1"/>
    </source>
</evidence>
<dbReference type="GO" id="GO:0015140">
    <property type="term" value="F:malate transmembrane transporter activity"/>
    <property type="evidence" value="ECO:0007669"/>
    <property type="project" value="InterPro"/>
</dbReference>
<evidence type="ECO:0000256" key="2">
    <source>
        <dbReference type="ARBA" id="ARBA00022692"/>
    </source>
</evidence>
<dbReference type="InterPro" id="IPR030185">
    <property type="entry name" value="Mae1"/>
</dbReference>
<dbReference type="CDD" id="cd09317">
    <property type="entry name" value="TDT_Mae1_like"/>
    <property type="match status" value="1"/>
</dbReference>
<dbReference type="OrthoDB" id="2901184at2759"/>
<gene>
    <name evidence="5" type="ORF">ST47_g4824</name>
</gene>
<dbReference type="STRING" id="5454.A0A163F0P1"/>
<proteinExistence type="predicted"/>
<keyword evidence="2 5" id="KW-0812">Transmembrane</keyword>
<dbReference type="PANTHER" id="PTHR31162:SF0">
    <property type="entry name" value="MALIC ACID TRANSPORT PROTEIN"/>
    <property type="match status" value="1"/>
</dbReference>
<evidence type="ECO:0000313" key="6">
    <source>
        <dbReference type="Proteomes" id="UP000076837"/>
    </source>
</evidence>
<keyword evidence="4" id="KW-0472">Membrane</keyword>
<accession>A0A163F0P1</accession>
<keyword evidence="3" id="KW-1133">Transmembrane helix</keyword>
<dbReference type="PANTHER" id="PTHR31162">
    <property type="entry name" value="MALIC ACID TRANSPORT PROTEIN-RELATED"/>
    <property type="match status" value="1"/>
</dbReference>
<evidence type="ECO:0000256" key="3">
    <source>
        <dbReference type="ARBA" id="ARBA00022989"/>
    </source>
</evidence>